<dbReference type="Pfam" id="PF00294">
    <property type="entry name" value="PfkB"/>
    <property type="match status" value="1"/>
</dbReference>
<dbReference type="PANTHER" id="PTHR43320">
    <property type="entry name" value="SUGAR KINASE"/>
    <property type="match status" value="1"/>
</dbReference>
<comment type="similarity">
    <text evidence="1">Belongs to the carbohydrate kinase PfkB family.</text>
</comment>
<dbReference type="eggNOG" id="COG0524">
    <property type="taxonomic scope" value="Bacteria"/>
</dbReference>
<dbReference type="InterPro" id="IPR029056">
    <property type="entry name" value="Ribokinase-like"/>
</dbReference>
<dbReference type="AlphaFoldDB" id="D2U843"/>
<gene>
    <name evidence="5" type="ordered locus">XALc_0022</name>
</gene>
<dbReference type="EMBL" id="FP565176">
    <property type="protein sequence ID" value="CBA14568.1"/>
    <property type="molecule type" value="Genomic_DNA"/>
</dbReference>
<dbReference type="KEGG" id="xal:XALC_0022"/>
<sequence>MPCHHVLWPSWRFPGMLGIPSTVQDSTTMAISHIVCFGELLLRLAAPGHERLLQTPRLEVKVGGAEANVGVALAHFGHAVTMVSVLPDNPLGAAAVGELRRHGVDTGRIRFAPGRMGLYFLSTGAGHLPSAITYDRAGSTFATVAPETYDWPALLQGAQWLHLSGVTPALGERGAAAALAAAQAARAAGMRVSFDGNYRPSLWEAWDGDAPSILRPLMAQADVLFADYRDLEVVLGHRYPQDSAQARVEAGARDAFAAFSQLQLMACTQRVAHSAEWHSLGAMLLRRDGSVAQAPAEELTGIVDRIGGGDAFAAGVLHGLCRSWDDTATVRFGLAAGCLKHSVPGDMLTLSEAEVQASVGATRFDVKR</sequence>
<feature type="domain" description="Carbohydrate kinase PfkB" evidence="4">
    <location>
        <begin position="33"/>
        <end position="348"/>
    </location>
</feature>
<evidence type="ECO:0000256" key="1">
    <source>
        <dbReference type="ARBA" id="ARBA00010688"/>
    </source>
</evidence>
<dbReference type="Proteomes" id="UP000001890">
    <property type="component" value="Chromosome"/>
</dbReference>
<name>D2U843_XANAP</name>
<dbReference type="InterPro" id="IPR052700">
    <property type="entry name" value="Carb_kinase_PfkB-like"/>
</dbReference>
<dbReference type="STRING" id="380358.XALC_0022"/>
<keyword evidence="2 5" id="KW-0808">Transferase</keyword>
<evidence type="ECO:0000313" key="5">
    <source>
        <dbReference type="EMBL" id="CBA14568.1"/>
    </source>
</evidence>
<keyword evidence="6" id="KW-1185">Reference proteome</keyword>
<dbReference type="GO" id="GO:0008673">
    <property type="term" value="F:2-dehydro-3-deoxygluconokinase activity"/>
    <property type="evidence" value="ECO:0007669"/>
    <property type="project" value="UniProtKB-EC"/>
</dbReference>
<organism evidence="5 6">
    <name type="scientific">Xanthomonas albilineans (strain GPE PC73 / CFBP 7063)</name>
    <dbReference type="NCBI Taxonomy" id="380358"/>
    <lineage>
        <taxon>Bacteria</taxon>
        <taxon>Pseudomonadati</taxon>
        <taxon>Pseudomonadota</taxon>
        <taxon>Gammaproteobacteria</taxon>
        <taxon>Lysobacterales</taxon>
        <taxon>Lysobacteraceae</taxon>
        <taxon>Xanthomonas</taxon>
    </lineage>
</organism>
<dbReference type="Gene3D" id="3.40.1190.20">
    <property type="match status" value="1"/>
</dbReference>
<dbReference type="PANTHER" id="PTHR43320:SF2">
    <property type="entry name" value="2-DEHYDRO-3-DEOXYGLUCONOKINASE_2-DEHYDRO-3-DEOXYGALACTONOKINASE"/>
    <property type="match status" value="1"/>
</dbReference>
<protein>
    <submittedName>
        <fullName evidence="5">Putative 2-dehydro-3-deoxygluconokinase protein</fullName>
        <ecNumber evidence="5">2.7.1.45</ecNumber>
    </submittedName>
</protein>
<keyword evidence="3 5" id="KW-0418">Kinase</keyword>
<evidence type="ECO:0000313" key="6">
    <source>
        <dbReference type="Proteomes" id="UP000001890"/>
    </source>
</evidence>
<evidence type="ECO:0000256" key="3">
    <source>
        <dbReference type="ARBA" id="ARBA00022777"/>
    </source>
</evidence>
<reference evidence="5 6" key="1">
    <citation type="journal article" date="2009" name="BMC Genomics">
        <title>The complete genome sequence of Xanthomonas albilineans provides new insights into the reductive genome evolution of the xylem-limited Xanthomonadaceae.</title>
        <authorList>
            <person name="Pieretti I."/>
            <person name="Royer M."/>
            <person name="Barbe V."/>
            <person name="Carrere S."/>
            <person name="Koebnik R."/>
            <person name="Cociancich S."/>
            <person name="Couloux A."/>
            <person name="Darrasse A."/>
            <person name="Gouzy J."/>
            <person name="Jacques M.A."/>
            <person name="Lauber E."/>
            <person name="Manceau C."/>
            <person name="Mangenot S."/>
            <person name="Poussier S."/>
            <person name="Segurens B."/>
            <person name="Szurek B."/>
            <person name="Verdier V."/>
            <person name="Arlat M."/>
            <person name="Rott P."/>
        </authorList>
    </citation>
    <scope>NUCLEOTIDE SEQUENCE [LARGE SCALE GENOMIC DNA]</scope>
    <source>
        <strain evidence="6">GPE PC73 / CFBP 7063</strain>
    </source>
</reference>
<evidence type="ECO:0000256" key="2">
    <source>
        <dbReference type="ARBA" id="ARBA00022679"/>
    </source>
</evidence>
<dbReference type="SUPFAM" id="SSF53613">
    <property type="entry name" value="Ribokinase-like"/>
    <property type="match status" value="1"/>
</dbReference>
<dbReference type="CDD" id="cd01166">
    <property type="entry name" value="KdgK"/>
    <property type="match status" value="1"/>
</dbReference>
<dbReference type="EC" id="2.7.1.45" evidence="5"/>
<evidence type="ECO:0000259" key="4">
    <source>
        <dbReference type="Pfam" id="PF00294"/>
    </source>
</evidence>
<proteinExistence type="inferred from homology"/>
<dbReference type="InterPro" id="IPR011611">
    <property type="entry name" value="PfkB_dom"/>
</dbReference>
<accession>D2U843</accession>